<evidence type="ECO:0000256" key="1">
    <source>
        <dbReference type="ARBA" id="ARBA00004141"/>
    </source>
</evidence>
<dbReference type="GO" id="GO:0005886">
    <property type="term" value="C:plasma membrane"/>
    <property type="evidence" value="ECO:0007669"/>
    <property type="project" value="TreeGrafter"/>
</dbReference>
<dbReference type="SUPFAM" id="SSF56176">
    <property type="entry name" value="FAD-binding/transporter-associated domain-like"/>
    <property type="match status" value="1"/>
</dbReference>
<evidence type="ECO:0000256" key="5">
    <source>
        <dbReference type="ARBA" id="ARBA00022989"/>
    </source>
</evidence>
<accession>A0A511ZP23</accession>
<evidence type="ECO:0000256" key="6">
    <source>
        <dbReference type="ARBA" id="ARBA00023122"/>
    </source>
</evidence>
<dbReference type="InterPro" id="IPR036318">
    <property type="entry name" value="FAD-bd_PCMH-like_sf"/>
</dbReference>
<evidence type="ECO:0000256" key="10">
    <source>
        <dbReference type="SAM" id="Phobius"/>
    </source>
</evidence>
<evidence type="ECO:0000313" key="14">
    <source>
        <dbReference type="Proteomes" id="UP000321558"/>
    </source>
</evidence>
<dbReference type="Proteomes" id="UP000321558">
    <property type="component" value="Unassembled WGS sequence"/>
</dbReference>
<dbReference type="PROSITE" id="PS51371">
    <property type="entry name" value="CBS"/>
    <property type="match status" value="1"/>
</dbReference>
<dbReference type="InterPro" id="IPR005170">
    <property type="entry name" value="Transptr-assoc_dom"/>
</dbReference>
<dbReference type="Pfam" id="PF01595">
    <property type="entry name" value="CNNM"/>
    <property type="match status" value="1"/>
</dbReference>
<feature type="domain" description="CBS" evidence="11">
    <location>
        <begin position="264"/>
        <end position="322"/>
    </location>
</feature>
<organism evidence="13 14">
    <name type="scientific">Oceanobacillus sojae</name>
    <dbReference type="NCBI Taxonomy" id="582851"/>
    <lineage>
        <taxon>Bacteria</taxon>
        <taxon>Bacillati</taxon>
        <taxon>Bacillota</taxon>
        <taxon>Bacilli</taxon>
        <taxon>Bacillales</taxon>
        <taxon>Bacillaceae</taxon>
        <taxon>Oceanobacillus</taxon>
    </lineage>
</organism>
<dbReference type="Pfam" id="PF00571">
    <property type="entry name" value="CBS"/>
    <property type="match status" value="1"/>
</dbReference>
<dbReference type="RefSeq" id="WP_147212130.1">
    <property type="nucleotide sequence ID" value="NZ_BJYM01000019.1"/>
</dbReference>
<dbReference type="Gene3D" id="3.30.465.10">
    <property type="match status" value="1"/>
</dbReference>
<keyword evidence="3 9" id="KW-0812">Transmembrane</keyword>
<comment type="subcellular location">
    <subcellularLocation>
        <location evidence="1">Membrane</location>
        <topology evidence="1">Multi-pass membrane protein</topology>
    </subcellularLocation>
</comment>
<dbReference type="Gene3D" id="3.10.580.10">
    <property type="entry name" value="CBS-domain"/>
    <property type="match status" value="1"/>
</dbReference>
<dbReference type="PANTHER" id="PTHR22777:SF17">
    <property type="entry name" value="UPF0053 PROTEIN SLL0260"/>
    <property type="match status" value="1"/>
</dbReference>
<evidence type="ECO:0000256" key="4">
    <source>
        <dbReference type="ARBA" id="ARBA00022737"/>
    </source>
</evidence>
<dbReference type="Pfam" id="PF03471">
    <property type="entry name" value="CorC_HlyC"/>
    <property type="match status" value="1"/>
</dbReference>
<dbReference type="InterPro" id="IPR000644">
    <property type="entry name" value="CBS_dom"/>
</dbReference>
<dbReference type="InterPro" id="IPR002550">
    <property type="entry name" value="CNNM"/>
</dbReference>
<proteinExistence type="inferred from homology"/>
<reference evidence="13 14" key="1">
    <citation type="submission" date="2019-07" db="EMBL/GenBank/DDBJ databases">
        <title>Whole genome shotgun sequence of Oceanobacillus sojae NBRC 105379.</title>
        <authorList>
            <person name="Hosoyama A."/>
            <person name="Uohara A."/>
            <person name="Ohji S."/>
            <person name="Ichikawa N."/>
        </authorList>
    </citation>
    <scope>NUCLEOTIDE SEQUENCE [LARGE SCALE GENOMIC DNA]</scope>
    <source>
        <strain evidence="13 14">NBRC 105379</strain>
    </source>
</reference>
<keyword evidence="5 9" id="KW-1133">Transmembrane helix</keyword>
<keyword evidence="7 9" id="KW-0472">Membrane</keyword>
<dbReference type="InterPro" id="IPR046342">
    <property type="entry name" value="CBS_dom_sf"/>
</dbReference>
<keyword evidence="14" id="KW-1185">Reference proteome</keyword>
<feature type="transmembrane region" description="Helical" evidence="10">
    <location>
        <begin position="120"/>
        <end position="140"/>
    </location>
</feature>
<comment type="similarity">
    <text evidence="2">Belongs to the UPF0053 family.</text>
</comment>
<comment type="caution">
    <text evidence="13">The sequence shown here is derived from an EMBL/GenBank/DDBJ whole genome shotgun (WGS) entry which is preliminary data.</text>
</comment>
<feature type="transmembrane region" description="Helical" evidence="10">
    <location>
        <begin position="81"/>
        <end position="100"/>
    </location>
</feature>
<evidence type="ECO:0000313" key="13">
    <source>
        <dbReference type="EMBL" id="GEN89167.1"/>
    </source>
</evidence>
<dbReference type="InterPro" id="IPR044751">
    <property type="entry name" value="Ion_transp-like_CBS"/>
</dbReference>
<dbReference type="OrthoDB" id="9798188at2"/>
<evidence type="ECO:0008006" key="15">
    <source>
        <dbReference type="Google" id="ProtNLM"/>
    </source>
</evidence>
<evidence type="ECO:0000259" key="12">
    <source>
        <dbReference type="PROSITE" id="PS51846"/>
    </source>
</evidence>
<dbReference type="PROSITE" id="PS51846">
    <property type="entry name" value="CNNM"/>
    <property type="match status" value="1"/>
</dbReference>
<feature type="transmembrane region" description="Helical" evidence="10">
    <location>
        <begin position="54"/>
        <end position="74"/>
    </location>
</feature>
<keyword evidence="4" id="KW-0677">Repeat</keyword>
<evidence type="ECO:0000256" key="3">
    <source>
        <dbReference type="ARBA" id="ARBA00022692"/>
    </source>
</evidence>
<feature type="domain" description="CNNM transmembrane" evidence="12">
    <location>
        <begin position="1"/>
        <end position="180"/>
    </location>
</feature>
<evidence type="ECO:0000259" key="11">
    <source>
        <dbReference type="PROSITE" id="PS51371"/>
    </source>
</evidence>
<dbReference type="GO" id="GO:0050660">
    <property type="term" value="F:flavin adenine dinucleotide binding"/>
    <property type="evidence" value="ECO:0007669"/>
    <property type="project" value="InterPro"/>
</dbReference>
<dbReference type="InterPro" id="IPR016169">
    <property type="entry name" value="FAD-bd_PCMH_sub2"/>
</dbReference>
<dbReference type="PANTHER" id="PTHR22777">
    <property type="entry name" value="HEMOLYSIN-RELATED"/>
    <property type="match status" value="1"/>
</dbReference>
<evidence type="ECO:0000256" key="8">
    <source>
        <dbReference type="PROSITE-ProRule" id="PRU00703"/>
    </source>
</evidence>
<evidence type="ECO:0000256" key="7">
    <source>
        <dbReference type="ARBA" id="ARBA00023136"/>
    </source>
</evidence>
<dbReference type="AlphaFoldDB" id="A0A511ZP23"/>
<evidence type="ECO:0000256" key="2">
    <source>
        <dbReference type="ARBA" id="ARBA00006337"/>
    </source>
</evidence>
<evidence type="ECO:0000256" key="9">
    <source>
        <dbReference type="PROSITE-ProRule" id="PRU01193"/>
    </source>
</evidence>
<dbReference type="CDD" id="cd04590">
    <property type="entry name" value="CBS_pair_CorC_HlyC_assoc"/>
    <property type="match status" value="1"/>
</dbReference>
<keyword evidence="6 8" id="KW-0129">CBS domain</keyword>
<dbReference type="EMBL" id="BJYM01000019">
    <property type="protein sequence ID" value="GEN89167.1"/>
    <property type="molecule type" value="Genomic_DNA"/>
</dbReference>
<sequence>MLIIAIILLFIASSYFSGSETALTATNEMKLKLKATNGDKKAARLLKLVNNPDLFIPGILIANNVPNIVLPSLVTIVALEYNWNVGITTAVLTILIIILAEVMPKSIAAAFPEKIAHIVYYPTMIILVILKPFILLLNLLTKTTIKLLGQDNNDQTTISKADMRAMVDIGHTEGTFGREEVYGLKGVLDFSNLNVADILQTPRIDVQGIIADTNFEEAGKILLQNQFSRYPVYEGDLDNIIGVFHSKFFVSWFREPEKQVTAFADLNPLHVYEFQQVSDVYKQMLQKKKHFAIVHDEYGGTEGIITMEEMIEAMIGQDIEDETDVDDIIIEKQTENEIICDSKISLRRLNTIFQTNIPEEEDNLAGFCLSQLGYIPQIGEVFEHDNLTFEILDADKNKISKVKILKGIKKPE</sequence>
<dbReference type="SUPFAM" id="SSF54631">
    <property type="entry name" value="CBS-domain pair"/>
    <property type="match status" value="1"/>
</dbReference>
<protein>
    <recommendedName>
        <fullName evidence="15">Hemolysin</fullName>
    </recommendedName>
</protein>
<dbReference type="SMART" id="SM01091">
    <property type="entry name" value="CorC_HlyC"/>
    <property type="match status" value="1"/>
</dbReference>
<gene>
    <name evidence="13" type="ORF">OSO01_39060</name>
</gene>
<name>A0A511ZP23_9BACI</name>